<dbReference type="InterPro" id="IPR036182">
    <property type="entry name" value="PCuAC_sf"/>
</dbReference>
<name>A0A3B0YNC5_9ZZZZ</name>
<dbReference type="InterPro" id="IPR058248">
    <property type="entry name" value="Lxx211020-like"/>
</dbReference>
<dbReference type="SUPFAM" id="SSF110087">
    <property type="entry name" value="DR1885-like metal-binding protein"/>
    <property type="match status" value="1"/>
</dbReference>
<gene>
    <name evidence="1" type="ORF">MNBD_GAMMA15-1070</name>
</gene>
<evidence type="ECO:0000313" key="1">
    <source>
        <dbReference type="EMBL" id="VAW77087.1"/>
    </source>
</evidence>
<dbReference type="AlphaFoldDB" id="A0A3B0YNC5"/>
<evidence type="ECO:0008006" key="2">
    <source>
        <dbReference type="Google" id="ProtNLM"/>
    </source>
</evidence>
<dbReference type="InterPro" id="IPR007410">
    <property type="entry name" value="LpqE-like"/>
</dbReference>
<protein>
    <recommendedName>
        <fullName evidence="2">Copper chaperone PCu(A)C</fullName>
    </recommendedName>
</protein>
<reference evidence="1" key="1">
    <citation type="submission" date="2018-06" db="EMBL/GenBank/DDBJ databases">
        <authorList>
            <person name="Zhirakovskaya E."/>
        </authorList>
    </citation>
    <scope>NUCLEOTIDE SEQUENCE</scope>
</reference>
<dbReference type="EMBL" id="UOFN01000073">
    <property type="protein sequence ID" value="VAW77087.1"/>
    <property type="molecule type" value="Genomic_DNA"/>
</dbReference>
<dbReference type="Gene3D" id="2.60.40.1890">
    <property type="entry name" value="PCu(A)C copper chaperone"/>
    <property type="match status" value="1"/>
</dbReference>
<sequence>MIRILLLTTFAILWTGMAQADENTAINHAWIREAPPGAPTLAGYLCLDNKGEAEVTLTGVSSPAFKRIMMHRTKTVDGMSRMLHQNKVIVPAGKQVCFEPGGLHLMISAPEHRLVAGDQVELILQFSKGPGKHIQVPIKAL</sequence>
<organism evidence="1">
    <name type="scientific">hydrothermal vent metagenome</name>
    <dbReference type="NCBI Taxonomy" id="652676"/>
    <lineage>
        <taxon>unclassified sequences</taxon>
        <taxon>metagenomes</taxon>
        <taxon>ecological metagenomes</taxon>
    </lineage>
</organism>
<dbReference type="Pfam" id="PF04314">
    <property type="entry name" value="PCuAC"/>
    <property type="match status" value="1"/>
</dbReference>
<dbReference type="PANTHER" id="PTHR36302:SF1">
    <property type="entry name" value="COPPER CHAPERONE PCU(A)C"/>
    <property type="match status" value="1"/>
</dbReference>
<dbReference type="PANTHER" id="PTHR36302">
    <property type="entry name" value="BLR7088 PROTEIN"/>
    <property type="match status" value="1"/>
</dbReference>
<accession>A0A3B0YNC5</accession>
<proteinExistence type="predicted"/>